<dbReference type="PANTHER" id="PTHR30006">
    <property type="entry name" value="THIAMINE-BINDING PERIPLASMIC PROTEIN-RELATED"/>
    <property type="match status" value="1"/>
</dbReference>
<dbReference type="Pfam" id="PF13343">
    <property type="entry name" value="SBP_bac_6"/>
    <property type="match status" value="1"/>
</dbReference>
<dbReference type="EMBL" id="MLJW01000115">
    <property type="protein sequence ID" value="OIQ98768.1"/>
    <property type="molecule type" value="Genomic_DNA"/>
</dbReference>
<comment type="caution">
    <text evidence="2">The sequence shown here is derived from an EMBL/GenBank/DDBJ whole genome shotgun (WGS) entry which is preliminary data.</text>
</comment>
<name>A0A1J5RR42_9ZZZZ</name>
<dbReference type="SUPFAM" id="SSF53850">
    <property type="entry name" value="Periplasmic binding protein-like II"/>
    <property type="match status" value="1"/>
</dbReference>
<dbReference type="AlphaFoldDB" id="A0A1J5RR42"/>
<sequence>MMMHRLLRLTGRCRSGLLGLLLAPCLALAQAPAMPSDVYMYRGPDREQRLLAGAGKEATVVLYTSLNVKDSLPIIQAFEKKYKKYGLKVSMWRASGEKVVQRALTEARAGRYAPDVLESDDVEMEILHREKLLAEFYSPASKHIPASAVPPHREYVPDRFNFFTIAYNTNLVKPDQVPNSYDDLLKPRWAGKICIEAGDIDWFGGLVKSMGEEKGMAFFQKLAASHPQIRTGHTLISELVAAGEIPIAADIYNHAVEHLEKKGAPIKWKALTPTMARSGAIGLARRAPHPYAALLFADFMLSRQGQELIKKRNRIPASDEVDSPLNKFEYRMIDPAVVLDESAKWKKLWSDLFLKDASVAAKP</sequence>
<proteinExistence type="predicted"/>
<accession>A0A1J5RR42</accession>
<organism evidence="2">
    <name type="scientific">mine drainage metagenome</name>
    <dbReference type="NCBI Taxonomy" id="410659"/>
    <lineage>
        <taxon>unclassified sequences</taxon>
        <taxon>metagenomes</taxon>
        <taxon>ecological metagenomes</taxon>
    </lineage>
</organism>
<reference evidence="2" key="1">
    <citation type="submission" date="2016-10" db="EMBL/GenBank/DDBJ databases">
        <title>Sequence of Gallionella enrichment culture.</title>
        <authorList>
            <person name="Poehlein A."/>
            <person name="Muehling M."/>
            <person name="Daniel R."/>
        </authorList>
    </citation>
    <scope>NUCLEOTIDE SEQUENCE</scope>
</reference>
<gene>
    <name evidence="2" type="primary">futA1_2</name>
    <name evidence="2" type="ORF">GALL_192690</name>
</gene>
<protein>
    <submittedName>
        <fullName evidence="2">Iron uptake protein A1</fullName>
    </submittedName>
</protein>
<evidence type="ECO:0000313" key="2">
    <source>
        <dbReference type="EMBL" id="OIQ98768.1"/>
    </source>
</evidence>
<evidence type="ECO:0000256" key="1">
    <source>
        <dbReference type="ARBA" id="ARBA00022729"/>
    </source>
</evidence>
<dbReference type="Gene3D" id="3.40.190.10">
    <property type="entry name" value="Periplasmic binding protein-like II"/>
    <property type="match status" value="2"/>
</dbReference>
<keyword evidence="1" id="KW-0732">Signal</keyword>